<dbReference type="InterPro" id="IPR053188">
    <property type="entry name" value="FkbM_Methyltransferase"/>
</dbReference>
<evidence type="ECO:0000313" key="2">
    <source>
        <dbReference type="EMBL" id="MFD2263619.1"/>
    </source>
</evidence>
<organism evidence="2 3">
    <name type="scientific">Lacibacterium aquatile</name>
    <dbReference type="NCBI Taxonomy" id="1168082"/>
    <lineage>
        <taxon>Bacteria</taxon>
        <taxon>Pseudomonadati</taxon>
        <taxon>Pseudomonadota</taxon>
        <taxon>Alphaproteobacteria</taxon>
        <taxon>Rhodospirillales</taxon>
        <taxon>Rhodospirillaceae</taxon>
    </lineage>
</organism>
<keyword evidence="2" id="KW-0808">Transferase</keyword>
<dbReference type="RefSeq" id="WP_379876644.1">
    <property type="nucleotide sequence ID" value="NZ_JBHUIP010000012.1"/>
</dbReference>
<keyword evidence="2" id="KW-0489">Methyltransferase</keyword>
<dbReference type="EMBL" id="JBHUIP010000012">
    <property type="protein sequence ID" value="MFD2263619.1"/>
    <property type="molecule type" value="Genomic_DNA"/>
</dbReference>
<sequence length="264" mass="30018">MASSDVPATVELIKSAPTHPDLITACEAYIDDIKNDNNWDFYSNGEFVFLNRIAPFCHTVFDVGACIGEWTLKFLELKPDALVHCFEPLEINQPKLIQNLSGKAIINGFAIGAERGERTLNVVAEAGQDHWELASLYKRDAAIGETVEFKTSVLTLLDYCRDNKIEHIDLLKIDTEGAEMDILTGGRQMFAEERIMAAQIEYGGTWLGPRRQLRDAFDLMEGLPYTMAKLMQDRYMVVDKYWPALDNYQYSNWLILHNDIVETL</sequence>
<reference evidence="3" key="1">
    <citation type="journal article" date="2019" name="Int. J. Syst. Evol. Microbiol.">
        <title>The Global Catalogue of Microorganisms (GCM) 10K type strain sequencing project: providing services to taxonomists for standard genome sequencing and annotation.</title>
        <authorList>
            <consortium name="The Broad Institute Genomics Platform"/>
            <consortium name="The Broad Institute Genome Sequencing Center for Infectious Disease"/>
            <person name="Wu L."/>
            <person name="Ma J."/>
        </authorList>
    </citation>
    <scope>NUCLEOTIDE SEQUENCE [LARGE SCALE GENOMIC DNA]</scope>
    <source>
        <strain evidence="3">CGMCC 1.19062</strain>
    </source>
</reference>
<comment type="caution">
    <text evidence="2">The sequence shown here is derived from an EMBL/GenBank/DDBJ whole genome shotgun (WGS) entry which is preliminary data.</text>
</comment>
<dbReference type="Proteomes" id="UP001597295">
    <property type="component" value="Unassembled WGS sequence"/>
</dbReference>
<keyword evidence="3" id="KW-1185">Reference proteome</keyword>
<evidence type="ECO:0000259" key="1">
    <source>
        <dbReference type="Pfam" id="PF05050"/>
    </source>
</evidence>
<dbReference type="PANTHER" id="PTHR36973:SF4">
    <property type="entry name" value="NODULATION PROTEIN"/>
    <property type="match status" value="1"/>
</dbReference>
<dbReference type="GO" id="GO:0032259">
    <property type="term" value="P:methylation"/>
    <property type="evidence" value="ECO:0007669"/>
    <property type="project" value="UniProtKB-KW"/>
</dbReference>
<dbReference type="NCBIfam" id="TIGR01444">
    <property type="entry name" value="fkbM_fam"/>
    <property type="match status" value="1"/>
</dbReference>
<feature type="domain" description="Methyltransferase FkbM" evidence="1">
    <location>
        <begin position="62"/>
        <end position="206"/>
    </location>
</feature>
<evidence type="ECO:0000313" key="3">
    <source>
        <dbReference type="Proteomes" id="UP001597295"/>
    </source>
</evidence>
<name>A0ABW5DT62_9PROT</name>
<dbReference type="PANTHER" id="PTHR36973">
    <property type="entry name" value="SLL1456 PROTEIN-RELATED"/>
    <property type="match status" value="1"/>
</dbReference>
<dbReference type="SUPFAM" id="SSF53335">
    <property type="entry name" value="S-adenosyl-L-methionine-dependent methyltransferases"/>
    <property type="match status" value="1"/>
</dbReference>
<dbReference type="InterPro" id="IPR029063">
    <property type="entry name" value="SAM-dependent_MTases_sf"/>
</dbReference>
<gene>
    <name evidence="2" type="ORF">ACFSM5_12030</name>
</gene>
<dbReference type="Gene3D" id="3.40.50.150">
    <property type="entry name" value="Vaccinia Virus protein VP39"/>
    <property type="match status" value="1"/>
</dbReference>
<dbReference type="GO" id="GO:0008168">
    <property type="term" value="F:methyltransferase activity"/>
    <property type="evidence" value="ECO:0007669"/>
    <property type="project" value="UniProtKB-KW"/>
</dbReference>
<protein>
    <submittedName>
        <fullName evidence="2">FkbM family methyltransferase</fullName>
    </submittedName>
</protein>
<dbReference type="Pfam" id="PF05050">
    <property type="entry name" value="Methyltransf_21"/>
    <property type="match status" value="1"/>
</dbReference>
<proteinExistence type="predicted"/>
<dbReference type="InterPro" id="IPR006342">
    <property type="entry name" value="FkbM_mtfrase"/>
</dbReference>
<accession>A0ABW5DT62</accession>